<evidence type="ECO:0000256" key="6">
    <source>
        <dbReference type="SAM" id="MobiDB-lite"/>
    </source>
</evidence>
<dbReference type="Proteomes" id="UP000653454">
    <property type="component" value="Unassembled WGS sequence"/>
</dbReference>
<dbReference type="GO" id="GO:0030272">
    <property type="term" value="F:5-formyltetrahydrofolate cyclo-ligase activity"/>
    <property type="evidence" value="ECO:0007669"/>
    <property type="project" value="UniProtKB-EC"/>
</dbReference>
<evidence type="ECO:0000313" key="8">
    <source>
        <dbReference type="Proteomes" id="UP000653454"/>
    </source>
</evidence>
<dbReference type="InterPro" id="IPR037171">
    <property type="entry name" value="NagB/RpiA_transferase-like"/>
</dbReference>
<accession>A0A8S4FFP2</accession>
<keyword evidence="3" id="KW-0067">ATP-binding</keyword>
<dbReference type="InterPro" id="IPR024185">
    <property type="entry name" value="FTHF_cligase-like_sf"/>
</dbReference>
<dbReference type="EMBL" id="CAJHNJ030000034">
    <property type="protein sequence ID" value="CAG9127376.1"/>
    <property type="molecule type" value="Genomic_DNA"/>
</dbReference>
<name>A0A8S4FFP2_PLUXY</name>
<dbReference type="InterPro" id="IPR002698">
    <property type="entry name" value="FTHF_cligase"/>
</dbReference>
<gene>
    <name evidence="7" type="ORF">PLXY2_LOCUS8877</name>
</gene>
<evidence type="ECO:0000256" key="2">
    <source>
        <dbReference type="ARBA" id="ARBA00022741"/>
    </source>
</evidence>
<proteinExistence type="inferred from homology"/>
<keyword evidence="8" id="KW-1185">Reference proteome</keyword>
<dbReference type="GO" id="GO:0035999">
    <property type="term" value="P:tetrahydrofolate interconversion"/>
    <property type="evidence" value="ECO:0007669"/>
    <property type="project" value="TreeGrafter"/>
</dbReference>
<organism evidence="7 8">
    <name type="scientific">Plutella xylostella</name>
    <name type="common">Diamondback moth</name>
    <name type="synonym">Plutella maculipennis</name>
    <dbReference type="NCBI Taxonomy" id="51655"/>
    <lineage>
        <taxon>Eukaryota</taxon>
        <taxon>Metazoa</taxon>
        <taxon>Ecdysozoa</taxon>
        <taxon>Arthropoda</taxon>
        <taxon>Hexapoda</taxon>
        <taxon>Insecta</taxon>
        <taxon>Pterygota</taxon>
        <taxon>Neoptera</taxon>
        <taxon>Endopterygota</taxon>
        <taxon>Lepidoptera</taxon>
        <taxon>Glossata</taxon>
        <taxon>Ditrysia</taxon>
        <taxon>Yponomeutoidea</taxon>
        <taxon>Plutellidae</taxon>
        <taxon>Plutella</taxon>
    </lineage>
</organism>
<dbReference type="Pfam" id="PF01812">
    <property type="entry name" value="5-FTHF_cyc-lig"/>
    <property type="match status" value="1"/>
</dbReference>
<dbReference type="Gene3D" id="3.40.50.10420">
    <property type="entry name" value="NagB/RpiA/CoA transferase-like"/>
    <property type="match status" value="1"/>
</dbReference>
<evidence type="ECO:0000256" key="5">
    <source>
        <dbReference type="ARBA" id="ARBA00038966"/>
    </source>
</evidence>
<evidence type="ECO:0000313" key="7">
    <source>
        <dbReference type="EMBL" id="CAG9127376.1"/>
    </source>
</evidence>
<evidence type="ECO:0000256" key="3">
    <source>
        <dbReference type="ARBA" id="ARBA00022840"/>
    </source>
</evidence>
<protein>
    <recommendedName>
        <fullName evidence="5">5-formyltetrahydrofolate cyclo-ligase</fullName>
        <ecNumber evidence="5">6.3.3.2</ecNumber>
    </recommendedName>
</protein>
<dbReference type="EC" id="6.3.3.2" evidence="5"/>
<dbReference type="NCBIfam" id="TIGR02727">
    <property type="entry name" value="MTHFS_bact"/>
    <property type="match status" value="1"/>
</dbReference>
<comment type="caution">
    <text evidence="7">The sequence shown here is derived from an EMBL/GenBank/DDBJ whole genome shotgun (WGS) entry which is preliminary data.</text>
</comment>
<comment type="similarity">
    <text evidence="1">Belongs to the 5-formyltetrahydrofolate cyclo-ligase family.</text>
</comment>
<evidence type="ECO:0000256" key="1">
    <source>
        <dbReference type="ARBA" id="ARBA00010638"/>
    </source>
</evidence>
<dbReference type="PANTHER" id="PTHR23407:SF1">
    <property type="entry name" value="5-FORMYLTETRAHYDROFOLATE CYCLO-LIGASE"/>
    <property type="match status" value="1"/>
</dbReference>
<dbReference type="GO" id="GO:0005524">
    <property type="term" value="F:ATP binding"/>
    <property type="evidence" value="ECO:0007669"/>
    <property type="project" value="UniProtKB-KW"/>
</dbReference>
<dbReference type="GO" id="GO:0005739">
    <property type="term" value="C:mitochondrion"/>
    <property type="evidence" value="ECO:0007669"/>
    <property type="project" value="TreeGrafter"/>
</dbReference>
<comment type="catalytic activity">
    <reaction evidence="4">
        <text>(6S)-5-formyl-5,6,7,8-tetrahydrofolate + ATP = (6R)-5,10-methenyltetrahydrofolate + ADP + phosphate</text>
        <dbReference type="Rhea" id="RHEA:10488"/>
        <dbReference type="ChEBI" id="CHEBI:30616"/>
        <dbReference type="ChEBI" id="CHEBI:43474"/>
        <dbReference type="ChEBI" id="CHEBI:57455"/>
        <dbReference type="ChEBI" id="CHEBI:57457"/>
        <dbReference type="ChEBI" id="CHEBI:456216"/>
        <dbReference type="EC" id="6.3.3.2"/>
    </reaction>
</comment>
<feature type="region of interest" description="Disordered" evidence="6">
    <location>
        <begin position="27"/>
        <end position="86"/>
    </location>
</feature>
<dbReference type="AlphaFoldDB" id="A0A8S4FFP2"/>
<evidence type="ECO:0000256" key="4">
    <source>
        <dbReference type="ARBA" id="ARBA00036539"/>
    </source>
</evidence>
<dbReference type="GO" id="GO:0009396">
    <property type="term" value="P:folic acid-containing compound biosynthetic process"/>
    <property type="evidence" value="ECO:0007669"/>
    <property type="project" value="TreeGrafter"/>
</dbReference>
<keyword evidence="2" id="KW-0547">Nucleotide-binding</keyword>
<reference evidence="7" key="1">
    <citation type="submission" date="2020-11" db="EMBL/GenBank/DDBJ databases">
        <authorList>
            <person name="Whiteford S."/>
        </authorList>
    </citation>
    <scope>NUCLEOTIDE SEQUENCE</scope>
</reference>
<sequence>MAFIIRLELSSRHFWMLIAATVHNNTSTTQYSHDSPPRHSTCAVGRRPGRTGRGSLATPGGGRENKGALPSRHTCRPEPRRPHSSNLISETITHANYLPGVVGSSTHFCSIILNLLLLAMAPGVPNPAKMALRGEVSARIAALTADEKKRQSEIIFNKVIKHSWYKSSSRIALYMSTDQEVDTMALIDHVKARGAAAFVPQYAGGHMKMLRVQSGDEEQMELTRHGIAQHAPTAVREDAFDHGGLDLIIAPGLAFTRSGKRLGHGGGYYDKYLAKVRAGSVATKVIALAFTCQVVEDLPVDENDQTIDEVISADL</sequence>
<dbReference type="PANTHER" id="PTHR23407">
    <property type="entry name" value="ATPASE INHIBITOR/5-FORMYLTETRAHYDROFOLATE CYCLO-LIGASE"/>
    <property type="match status" value="1"/>
</dbReference>
<dbReference type="SUPFAM" id="SSF100950">
    <property type="entry name" value="NagB/RpiA/CoA transferase-like"/>
    <property type="match status" value="1"/>
</dbReference>